<dbReference type="Proteomes" id="UP000219435">
    <property type="component" value="Unassembled WGS sequence"/>
</dbReference>
<keyword evidence="1" id="KW-0862">Zinc</keyword>
<keyword evidence="3" id="KW-1185">Reference proteome</keyword>
<dbReference type="GO" id="GO:0016811">
    <property type="term" value="F:hydrolase activity, acting on carbon-nitrogen (but not peptide) bonds, in linear amides"/>
    <property type="evidence" value="ECO:0007669"/>
    <property type="project" value="TreeGrafter"/>
</dbReference>
<dbReference type="InterPro" id="IPR003737">
    <property type="entry name" value="GlcNAc_PI_deacetylase-related"/>
</dbReference>
<dbReference type="PANTHER" id="PTHR12993:SF26">
    <property type="entry name" value="1D-MYO-INOSITOL 2-ACETAMIDO-2-DEOXY-ALPHA-D-GLUCOPYRANOSIDE DEACETYLASE"/>
    <property type="match status" value="1"/>
</dbReference>
<dbReference type="Pfam" id="PF02585">
    <property type="entry name" value="PIG-L"/>
    <property type="match status" value="1"/>
</dbReference>
<dbReference type="RefSeq" id="WP_097195220.1">
    <property type="nucleotide sequence ID" value="NZ_OBQI01000003.1"/>
</dbReference>
<proteinExistence type="predicted"/>
<organism evidence="2 3">
    <name type="scientific">Blastococcus aggregatus</name>
    <dbReference type="NCBI Taxonomy" id="38502"/>
    <lineage>
        <taxon>Bacteria</taxon>
        <taxon>Bacillati</taxon>
        <taxon>Actinomycetota</taxon>
        <taxon>Actinomycetes</taxon>
        <taxon>Geodermatophilales</taxon>
        <taxon>Geodermatophilaceae</taxon>
        <taxon>Blastococcus</taxon>
    </lineage>
</organism>
<evidence type="ECO:0000256" key="1">
    <source>
        <dbReference type="ARBA" id="ARBA00022833"/>
    </source>
</evidence>
<dbReference type="OrthoDB" id="158614at2"/>
<gene>
    <name evidence="2" type="ORF">SAMN05660748_2409</name>
</gene>
<accession>A0A285V6X3</accession>
<dbReference type="InterPro" id="IPR024078">
    <property type="entry name" value="LmbE-like_dom_sf"/>
</dbReference>
<evidence type="ECO:0000313" key="2">
    <source>
        <dbReference type="EMBL" id="SOC49677.1"/>
    </source>
</evidence>
<sequence length="252" mass="26723">MAEPSVLAVFAHPDDESISAGGLLARSAAAGARTAVVSATWSQGSVRARELAEAVRQLGVEEAPGMLGYADAEVPESAPGSPRLVDAHLDEVVRALVTHIREFRPDVVVTHDAYGGMTGHPDHVQTYRVTLLAAQAAGLEQLYPDAGAPWRPEALYLATHPESVVAGLRDVVGARRAVHGVPDEQITERLDVTPWLDRKVAAILAHRTEVERGAVPGLVAAAAPEARAALLSTEWFIRCTPGPATTVEVRPR</sequence>
<dbReference type="AlphaFoldDB" id="A0A285V6X3"/>
<evidence type="ECO:0000313" key="3">
    <source>
        <dbReference type="Proteomes" id="UP000219435"/>
    </source>
</evidence>
<reference evidence="3" key="1">
    <citation type="submission" date="2017-08" db="EMBL/GenBank/DDBJ databases">
        <authorList>
            <person name="Varghese N."/>
            <person name="Submissions S."/>
        </authorList>
    </citation>
    <scope>NUCLEOTIDE SEQUENCE [LARGE SCALE GENOMIC DNA]</scope>
    <source>
        <strain evidence="3">DSM 4725</strain>
    </source>
</reference>
<dbReference type="PANTHER" id="PTHR12993">
    <property type="entry name" value="N-ACETYLGLUCOSAMINYL-PHOSPHATIDYLINOSITOL DE-N-ACETYLASE-RELATED"/>
    <property type="match status" value="1"/>
</dbReference>
<dbReference type="GO" id="GO:0016137">
    <property type="term" value="P:glycoside metabolic process"/>
    <property type="evidence" value="ECO:0007669"/>
    <property type="project" value="UniProtKB-ARBA"/>
</dbReference>
<dbReference type="SUPFAM" id="SSF102588">
    <property type="entry name" value="LmbE-like"/>
    <property type="match status" value="1"/>
</dbReference>
<name>A0A285V6X3_9ACTN</name>
<dbReference type="EMBL" id="OBQI01000003">
    <property type="protein sequence ID" value="SOC49677.1"/>
    <property type="molecule type" value="Genomic_DNA"/>
</dbReference>
<protein>
    <submittedName>
        <fullName evidence="2">N-acetyl-1-D-myo-inositol-2-amino-2-deoxy-alpha-D-glucopyranoside deacetylase</fullName>
    </submittedName>
</protein>
<dbReference type="Gene3D" id="3.40.50.10320">
    <property type="entry name" value="LmbE-like"/>
    <property type="match status" value="1"/>
</dbReference>